<dbReference type="InterPro" id="IPR039512">
    <property type="entry name" value="RCHY1_zinc-ribbon"/>
</dbReference>
<dbReference type="InterPro" id="IPR037274">
    <property type="entry name" value="Znf_CHY_sf"/>
</dbReference>
<dbReference type="PANTHER" id="PTHR21319">
    <property type="entry name" value="RING FINGER AND CHY ZINC FINGER DOMAIN-CONTAINING PROTEIN 1"/>
    <property type="match status" value="1"/>
</dbReference>
<keyword evidence="3" id="KW-0862">Zinc</keyword>
<dbReference type="SUPFAM" id="SSF161245">
    <property type="entry name" value="Zinc hairpin stack"/>
    <property type="match status" value="1"/>
</dbReference>
<evidence type="ECO:0008006" key="12">
    <source>
        <dbReference type="Google" id="ProtNLM"/>
    </source>
</evidence>
<keyword evidence="11" id="KW-1185">Reference proteome</keyword>
<proteinExistence type="predicted"/>
<dbReference type="PANTHER" id="PTHR21319:SF53">
    <property type="entry name" value="RING FINGER AND CHY ZINC FINGER DOMAIN-CONTAINING PROTEIN 1"/>
    <property type="match status" value="1"/>
</dbReference>
<feature type="domain" description="RING-type" evidence="6">
    <location>
        <begin position="183"/>
        <end position="226"/>
    </location>
</feature>
<dbReference type="SUPFAM" id="SSF57850">
    <property type="entry name" value="RING/U-box"/>
    <property type="match status" value="1"/>
</dbReference>
<dbReference type="AlphaFoldDB" id="A0A250X8K9"/>
<evidence type="ECO:0000259" key="8">
    <source>
        <dbReference type="PROSITE" id="PS51266"/>
    </source>
</evidence>
<evidence type="ECO:0000256" key="2">
    <source>
        <dbReference type="ARBA" id="ARBA00022771"/>
    </source>
</evidence>
<dbReference type="GO" id="GO:0016567">
    <property type="term" value="P:protein ubiquitination"/>
    <property type="evidence" value="ECO:0007669"/>
    <property type="project" value="TreeGrafter"/>
</dbReference>
<dbReference type="Pfam" id="PF14599">
    <property type="entry name" value="zinc_ribbon_6"/>
    <property type="match status" value="1"/>
</dbReference>
<keyword evidence="2 4" id="KW-0863">Zinc-finger</keyword>
<dbReference type="Gene3D" id="3.30.40.10">
    <property type="entry name" value="Zinc/RING finger domain, C3HC4 (zinc finger)"/>
    <property type="match status" value="1"/>
</dbReference>
<evidence type="ECO:0000313" key="10">
    <source>
        <dbReference type="EMBL" id="GAX79413.1"/>
    </source>
</evidence>
<dbReference type="GO" id="GO:0005634">
    <property type="term" value="C:nucleus"/>
    <property type="evidence" value="ECO:0007669"/>
    <property type="project" value="TreeGrafter"/>
</dbReference>
<feature type="region of interest" description="Disordered" evidence="5">
    <location>
        <begin position="1"/>
        <end position="30"/>
    </location>
</feature>
<feature type="compositionally biased region" description="Acidic residues" evidence="5">
    <location>
        <begin position="1"/>
        <end position="23"/>
    </location>
</feature>
<dbReference type="PROSITE" id="PS50089">
    <property type="entry name" value="ZF_RING_2"/>
    <property type="match status" value="1"/>
</dbReference>
<dbReference type="GO" id="GO:0061630">
    <property type="term" value="F:ubiquitin protein ligase activity"/>
    <property type="evidence" value="ECO:0007669"/>
    <property type="project" value="TreeGrafter"/>
</dbReference>
<dbReference type="InterPro" id="IPR001841">
    <property type="entry name" value="Znf_RING"/>
</dbReference>
<dbReference type="InterPro" id="IPR013087">
    <property type="entry name" value="Znf_C2H2_type"/>
</dbReference>
<sequence length="290" mass="32934">MEAHAEEDDTTDTDDSWETATSDEDTKMDDADSISLAHTRGAGNHGCSHYRRRCMLVAPCCNEAFWCRHCHNAIKCDNEQEPRKKHVLDRKAIREVVCALCSKRQPAAATCNACGVSFGRYSCLQCNFFDDDLSKKQYHCEDCGICRVGGRQHYFHCSTCNCCYAISLRNSHVCIENSMHHNCPVCFEFLFESIKPINVMPCGHTIHQACLKELAVHQSYTCPVCSKTYMNMNRMWRHMDTLVAETPMPEEHRGIQVALLCNDCNRRFEAPFHVVGHKCSGCGGYNTKRV</sequence>
<dbReference type="PROSITE" id="PS51270">
    <property type="entry name" value="ZF_CTCHY"/>
    <property type="match status" value="1"/>
</dbReference>
<dbReference type="EMBL" id="BEGY01000042">
    <property type="protein sequence ID" value="GAX79413.1"/>
    <property type="molecule type" value="Genomic_DNA"/>
</dbReference>
<dbReference type="PROSITE" id="PS50157">
    <property type="entry name" value="ZINC_FINGER_C2H2_2"/>
    <property type="match status" value="1"/>
</dbReference>
<evidence type="ECO:0000256" key="1">
    <source>
        <dbReference type="ARBA" id="ARBA00022723"/>
    </source>
</evidence>
<evidence type="ECO:0000313" key="11">
    <source>
        <dbReference type="Proteomes" id="UP000232323"/>
    </source>
</evidence>
<dbReference type="InterPro" id="IPR013083">
    <property type="entry name" value="Znf_RING/FYVE/PHD"/>
</dbReference>
<evidence type="ECO:0000259" key="6">
    <source>
        <dbReference type="PROSITE" id="PS50089"/>
    </source>
</evidence>
<evidence type="ECO:0000256" key="3">
    <source>
        <dbReference type="ARBA" id="ARBA00022833"/>
    </source>
</evidence>
<dbReference type="Proteomes" id="UP000232323">
    <property type="component" value="Unassembled WGS sequence"/>
</dbReference>
<organism evidence="10 11">
    <name type="scientific">Chlamydomonas eustigma</name>
    <dbReference type="NCBI Taxonomy" id="1157962"/>
    <lineage>
        <taxon>Eukaryota</taxon>
        <taxon>Viridiplantae</taxon>
        <taxon>Chlorophyta</taxon>
        <taxon>core chlorophytes</taxon>
        <taxon>Chlorophyceae</taxon>
        <taxon>CS clade</taxon>
        <taxon>Chlamydomonadales</taxon>
        <taxon>Chlamydomonadaceae</taxon>
        <taxon>Chlamydomonas</taxon>
    </lineage>
</organism>
<accession>A0A250X8K9</accession>
<dbReference type="InterPro" id="IPR017921">
    <property type="entry name" value="Znf_CTCHY"/>
</dbReference>
<dbReference type="PROSITE" id="PS51266">
    <property type="entry name" value="ZF_CHY"/>
    <property type="match status" value="1"/>
</dbReference>
<dbReference type="GO" id="GO:0006511">
    <property type="term" value="P:ubiquitin-dependent protein catabolic process"/>
    <property type="evidence" value="ECO:0007669"/>
    <property type="project" value="TreeGrafter"/>
</dbReference>
<feature type="domain" description="CHY-type" evidence="8">
    <location>
        <begin position="40"/>
        <end position="116"/>
    </location>
</feature>
<dbReference type="Pfam" id="PF05495">
    <property type="entry name" value="zf-CHY"/>
    <property type="match status" value="1"/>
</dbReference>
<evidence type="ECO:0000256" key="4">
    <source>
        <dbReference type="PROSITE-ProRule" id="PRU00601"/>
    </source>
</evidence>
<name>A0A250X8K9_9CHLO</name>
<dbReference type="Gene3D" id="2.20.28.10">
    <property type="match status" value="1"/>
</dbReference>
<evidence type="ECO:0000259" key="9">
    <source>
        <dbReference type="PROSITE" id="PS51270"/>
    </source>
</evidence>
<feature type="domain" description="C2H2-type" evidence="7">
    <location>
        <begin position="220"/>
        <end position="247"/>
    </location>
</feature>
<feature type="domain" description="CTCHY-type" evidence="9">
    <location>
        <begin position="118"/>
        <end position="182"/>
    </location>
</feature>
<dbReference type="GO" id="GO:0008270">
    <property type="term" value="F:zinc ion binding"/>
    <property type="evidence" value="ECO:0007669"/>
    <property type="project" value="UniProtKB-KW"/>
</dbReference>
<evidence type="ECO:0000256" key="5">
    <source>
        <dbReference type="SAM" id="MobiDB-lite"/>
    </source>
</evidence>
<comment type="caution">
    <text evidence="10">The sequence shown here is derived from an EMBL/GenBank/DDBJ whole genome shotgun (WGS) entry which is preliminary data.</text>
</comment>
<keyword evidence="1" id="KW-0479">Metal-binding</keyword>
<dbReference type="Pfam" id="PF14634">
    <property type="entry name" value="zf-RING_5"/>
    <property type="match status" value="1"/>
</dbReference>
<dbReference type="OrthoDB" id="411372at2759"/>
<evidence type="ECO:0000259" key="7">
    <source>
        <dbReference type="PROSITE" id="PS50157"/>
    </source>
</evidence>
<dbReference type="InterPro" id="IPR008913">
    <property type="entry name" value="Znf_CHY"/>
</dbReference>
<dbReference type="STRING" id="1157962.A0A250X8K9"/>
<gene>
    <name evidence="10" type="ORF">CEUSTIGMA_g6854.t1</name>
</gene>
<dbReference type="SMART" id="SM00184">
    <property type="entry name" value="RING"/>
    <property type="match status" value="1"/>
</dbReference>
<dbReference type="InterPro" id="IPR037275">
    <property type="entry name" value="Znf_CTCHY_sf"/>
</dbReference>
<protein>
    <recommendedName>
        <fullName evidence="12">RING-type domain-containing protein</fullName>
    </recommendedName>
</protein>
<dbReference type="SUPFAM" id="SSF161219">
    <property type="entry name" value="CHY zinc finger-like"/>
    <property type="match status" value="1"/>
</dbReference>
<reference evidence="10 11" key="1">
    <citation type="submission" date="2017-08" db="EMBL/GenBank/DDBJ databases">
        <title>Acidophilic green algal genome provides insights into adaptation to an acidic environment.</title>
        <authorList>
            <person name="Hirooka S."/>
            <person name="Hirose Y."/>
            <person name="Kanesaki Y."/>
            <person name="Higuchi S."/>
            <person name="Fujiwara T."/>
            <person name="Onuma R."/>
            <person name="Era A."/>
            <person name="Ohbayashi R."/>
            <person name="Uzuka A."/>
            <person name="Nozaki H."/>
            <person name="Yoshikawa H."/>
            <person name="Miyagishima S.Y."/>
        </authorList>
    </citation>
    <scope>NUCLEOTIDE SEQUENCE [LARGE SCALE GENOMIC DNA]</scope>
    <source>
        <strain evidence="10 11">NIES-2499</strain>
    </source>
</reference>
<dbReference type="CDD" id="cd16464">
    <property type="entry name" value="RING-H2_Pirh2-like"/>
    <property type="match status" value="1"/>
</dbReference>